<dbReference type="InterPro" id="IPR021784">
    <property type="entry name" value="DUF3349"/>
</dbReference>
<sequence>MNNPLSSVLGWLHEGYPDGVPPKDFYPLLALLARTLSDEEVDEIVSTLLNENHGSEIRERAVHEAIEQVKQAPPNQADVRDVAARLAAAGWPLGDPETAPARLGERSPARAGAYGRSEAPAEPEAATPSAEVVDDGRPGVVQRMIEWLDFGYPNGIPSTDRVPILALLRRRLTDDEVDQIARALADEATGETVATSAAEAMIANVTQEEPTQHELDRVASRLAAKGWPLES</sequence>
<dbReference type="Pfam" id="PF11829">
    <property type="entry name" value="DUF3349"/>
    <property type="match status" value="2"/>
</dbReference>
<proteinExistence type="predicted"/>
<dbReference type="Proteomes" id="UP001164305">
    <property type="component" value="Chromosome"/>
</dbReference>
<name>A0ABY6G3C0_9MICO</name>
<organism evidence="2 3">
    <name type="scientific">Brachybacterium huguangmaarense</name>
    <dbReference type="NCBI Taxonomy" id="1652028"/>
    <lineage>
        <taxon>Bacteria</taxon>
        <taxon>Bacillati</taxon>
        <taxon>Actinomycetota</taxon>
        <taxon>Actinomycetes</taxon>
        <taxon>Micrococcales</taxon>
        <taxon>Dermabacteraceae</taxon>
        <taxon>Brachybacterium</taxon>
    </lineage>
</organism>
<gene>
    <name evidence="2" type="ORF">BRM3_01555</name>
</gene>
<evidence type="ECO:0000313" key="3">
    <source>
        <dbReference type="Proteomes" id="UP001164305"/>
    </source>
</evidence>
<feature type="region of interest" description="Disordered" evidence="1">
    <location>
        <begin position="91"/>
        <end position="135"/>
    </location>
</feature>
<feature type="compositionally biased region" description="Low complexity" evidence="1">
    <location>
        <begin position="117"/>
        <end position="131"/>
    </location>
</feature>
<evidence type="ECO:0000256" key="1">
    <source>
        <dbReference type="SAM" id="MobiDB-lite"/>
    </source>
</evidence>
<dbReference type="Gene3D" id="6.10.140.2080">
    <property type="match status" value="2"/>
</dbReference>
<dbReference type="RefSeq" id="WP_263594358.1">
    <property type="nucleotide sequence ID" value="NZ_CP107020.1"/>
</dbReference>
<keyword evidence="3" id="KW-1185">Reference proteome</keyword>
<dbReference type="Gene3D" id="1.10.10.2390">
    <property type="match status" value="2"/>
</dbReference>
<reference evidence="2" key="1">
    <citation type="submission" date="2022-10" db="EMBL/GenBank/DDBJ databases">
        <title>Whole-Genome Sequencing of Brachybacterium huguangmaarense BRM-3, Isolated from Betula schmidtii.</title>
        <authorList>
            <person name="Haam D."/>
        </authorList>
    </citation>
    <scope>NUCLEOTIDE SEQUENCE</scope>
    <source>
        <strain evidence="2">BRM-3</strain>
    </source>
</reference>
<accession>A0ABY6G3C0</accession>
<protein>
    <submittedName>
        <fullName evidence="2">DUF3349 domain-containing protein</fullName>
    </submittedName>
</protein>
<dbReference type="EMBL" id="CP107020">
    <property type="protein sequence ID" value="UYG17149.1"/>
    <property type="molecule type" value="Genomic_DNA"/>
</dbReference>
<evidence type="ECO:0000313" key="2">
    <source>
        <dbReference type="EMBL" id="UYG17149.1"/>
    </source>
</evidence>